<evidence type="ECO:0000256" key="8">
    <source>
        <dbReference type="SAM" id="MobiDB-lite"/>
    </source>
</evidence>
<sequence>MSEPNPSTRTPAAVAAAETPGLTGLLSLAVAVVVIAALYFAREVLLPITVAVILSFMLAPLVARFQRWHVPHVAAVLLAVLIAIGIVGGIAGVIGTQVAGIAADIPQYQVTIKRKVSAIQSMTTGRLRGLTQRFDAQTGGRTPTQPDAEAAAPAAGDAPKAQLVQVEPPPTSAMEIARTVLEPVLSPLATLFIILIVTIFVLMQREDLRDRMIRLFGSTDLQRTTVALDDAGHRLGRYYLSQLAINAAFGVVATVGLYLIGVPSAALWGVTSAVLRFVPYIGPVIAAILPAALAAAVDPGWTPVLEVVGLYLVVETVTGQFIEPLVFGHLTGLSPAAVVIAAIFWTWLWGPVGLLLSTPLTLCLVVLGRHVKRLEFFDVMLGDRPALTPVENFYQRMLADDPDEAQAQAETLLKDRSLTGYYDEVALKGLQLAANDALRGALPVDKVHTINASVKALIADLAFHEDRDPHPKDKEAARAEATIAERAVPIPGAPKNDAPEGLALAPNWRGDTPVLCIAGKGPLDEAASAMLAQLLGKHGLGARVEAYGAASRQAVGQLDVSGVAMVCISYLEISGSPSGLHYLVRRLRARLPEAKILVGLWPADGQDVEDDRIRNVVGADVYASNLKDAIDACVKAAHEDAGTTPREKADDTGKGGAGKHQAPAQPQGEGAKVSA</sequence>
<feature type="transmembrane region" description="Helical" evidence="9">
    <location>
        <begin position="75"/>
        <end position="94"/>
    </location>
</feature>
<feature type="transmembrane region" description="Helical" evidence="9">
    <location>
        <begin position="342"/>
        <end position="367"/>
    </location>
</feature>
<feature type="compositionally biased region" description="Basic and acidic residues" evidence="8">
    <location>
        <begin position="638"/>
        <end position="653"/>
    </location>
</feature>
<evidence type="ECO:0000313" key="10">
    <source>
        <dbReference type="EMBL" id="RYC32109.1"/>
    </source>
</evidence>
<keyword evidence="6 9" id="KW-1133">Transmembrane helix</keyword>
<evidence type="ECO:0000256" key="5">
    <source>
        <dbReference type="ARBA" id="ARBA00022692"/>
    </source>
</evidence>
<gene>
    <name evidence="10" type="ORF">D3273_10315</name>
</gene>
<feature type="region of interest" description="Disordered" evidence="8">
    <location>
        <begin position="134"/>
        <end position="159"/>
    </location>
</feature>
<dbReference type="AlphaFoldDB" id="A0A4Q2U661"/>
<evidence type="ECO:0000256" key="2">
    <source>
        <dbReference type="ARBA" id="ARBA00009773"/>
    </source>
</evidence>
<reference evidence="10 11" key="2">
    <citation type="submission" date="2019-02" db="EMBL/GenBank/DDBJ databases">
        <title>'Lichenibacterium ramalinii' gen. nov. sp. nov., 'Lichenibacterium minor' gen. nov. sp. nov.</title>
        <authorList>
            <person name="Pankratov T."/>
        </authorList>
    </citation>
    <scope>NUCLEOTIDE SEQUENCE [LARGE SCALE GENOMIC DNA]</scope>
    <source>
        <strain evidence="10 11">RmlP026</strain>
    </source>
</reference>
<feature type="transmembrane region" description="Helical" evidence="9">
    <location>
        <begin position="12"/>
        <end position="38"/>
    </location>
</feature>
<evidence type="ECO:0000256" key="3">
    <source>
        <dbReference type="ARBA" id="ARBA00022448"/>
    </source>
</evidence>
<dbReference type="PANTHER" id="PTHR21716">
    <property type="entry name" value="TRANSMEMBRANE PROTEIN"/>
    <property type="match status" value="1"/>
</dbReference>
<proteinExistence type="inferred from homology"/>
<keyword evidence="5 9" id="KW-0812">Transmembrane</keyword>
<reference evidence="10 11" key="1">
    <citation type="submission" date="2018-12" db="EMBL/GenBank/DDBJ databases">
        <authorList>
            <person name="Grouzdev D.S."/>
            <person name="Krutkina M.S."/>
        </authorList>
    </citation>
    <scope>NUCLEOTIDE SEQUENCE [LARGE SCALE GENOMIC DNA]</scope>
    <source>
        <strain evidence="10 11">RmlP026</strain>
    </source>
</reference>
<dbReference type="Pfam" id="PF01594">
    <property type="entry name" value="AI-2E_transport"/>
    <property type="match status" value="1"/>
</dbReference>
<dbReference type="PANTHER" id="PTHR21716:SF53">
    <property type="entry name" value="PERMEASE PERM-RELATED"/>
    <property type="match status" value="1"/>
</dbReference>
<name>A0A4Q2U661_9HYPH</name>
<feature type="transmembrane region" description="Helical" evidence="9">
    <location>
        <begin position="277"/>
        <end position="297"/>
    </location>
</feature>
<comment type="caution">
    <text evidence="10">The sequence shown here is derived from an EMBL/GenBank/DDBJ whole genome shotgun (WGS) entry which is preliminary data.</text>
</comment>
<evidence type="ECO:0000313" key="11">
    <source>
        <dbReference type="Proteomes" id="UP000290759"/>
    </source>
</evidence>
<evidence type="ECO:0000256" key="6">
    <source>
        <dbReference type="ARBA" id="ARBA00022989"/>
    </source>
</evidence>
<keyword evidence="4" id="KW-1003">Cell membrane</keyword>
<dbReference type="EMBL" id="QYBB01000009">
    <property type="protein sequence ID" value="RYC32109.1"/>
    <property type="molecule type" value="Genomic_DNA"/>
</dbReference>
<comment type="subcellular location">
    <subcellularLocation>
        <location evidence="1">Cell membrane</location>
        <topology evidence="1">Multi-pass membrane protein</topology>
    </subcellularLocation>
</comment>
<organism evidence="10 11">
    <name type="scientific">Lichenibacterium minor</name>
    <dbReference type="NCBI Taxonomy" id="2316528"/>
    <lineage>
        <taxon>Bacteria</taxon>
        <taxon>Pseudomonadati</taxon>
        <taxon>Pseudomonadota</taxon>
        <taxon>Alphaproteobacteria</taxon>
        <taxon>Hyphomicrobiales</taxon>
        <taxon>Lichenihabitantaceae</taxon>
        <taxon>Lichenibacterium</taxon>
    </lineage>
</organism>
<evidence type="ECO:0000256" key="1">
    <source>
        <dbReference type="ARBA" id="ARBA00004651"/>
    </source>
</evidence>
<dbReference type="RefSeq" id="WP_129226187.1">
    <property type="nucleotide sequence ID" value="NZ_QYBB01000009.1"/>
</dbReference>
<feature type="transmembrane region" description="Helical" evidence="9">
    <location>
        <begin position="44"/>
        <end position="63"/>
    </location>
</feature>
<keyword evidence="7 9" id="KW-0472">Membrane</keyword>
<evidence type="ECO:0000256" key="7">
    <source>
        <dbReference type="ARBA" id="ARBA00023136"/>
    </source>
</evidence>
<feature type="transmembrane region" description="Helical" evidence="9">
    <location>
        <begin position="184"/>
        <end position="203"/>
    </location>
</feature>
<accession>A0A4Q2U661</accession>
<feature type="compositionally biased region" description="Low complexity" evidence="8">
    <location>
        <begin position="146"/>
        <end position="159"/>
    </location>
</feature>
<keyword evidence="3" id="KW-0813">Transport</keyword>
<dbReference type="Proteomes" id="UP000290759">
    <property type="component" value="Unassembled WGS sequence"/>
</dbReference>
<protein>
    <submittedName>
        <fullName evidence="10">AI-2E family transporter</fullName>
    </submittedName>
</protein>
<dbReference type="InterPro" id="IPR002549">
    <property type="entry name" value="AI-2E-like"/>
</dbReference>
<evidence type="ECO:0000256" key="9">
    <source>
        <dbReference type="SAM" id="Phobius"/>
    </source>
</evidence>
<keyword evidence="11" id="KW-1185">Reference proteome</keyword>
<dbReference type="OrthoDB" id="9799225at2"/>
<comment type="similarity">
    <text evidence="2">Belongs to the autoinducer-2 exporter (AI-2E) (TC 2.A.86) family.</text>
</comment>
<dbReference type="GO" id="GO:0055085">
    <property type="term" value="P:transmembrane transport"/>
    <property type="evidence" value="ECO:0007669"/>
    <property type="project" value="TreeGrafter"/>
</dbReference>
<feature type="transmembrane region" description="Helical" evidence="9">
    <location>
        <begin position="243"/>
        <end position="271"/>
    </location>
</feature>
<evidence type="ECO:0000256" key="4">
    <source>
        <dbReference type="ARBA" id="ARBA00022475"/>
    </source>
</evidence>
<feature type="region of interest" description="Disordered" evidence="8">
    <location>
        <begin position="638"/>
        <end position="675"/>
    </location>
</feature>
<dbReference type="GO" id="GO:0005886">
    <property type="term" value="C:plasma membrane"/>
    <property type="evidence" value="ECO:0007669"/>
    <property type="project" value="UniProtKB-SubCell"/>
</dbReference>